<evidence type="ECO:0000313" key="2">
    <source>
        <dbReference type="EMBL" id="MCW1924795.1"/>
    </source>
</evidence>
<organism evidence="2 3">
    <name type="scientific">Luteolibacter arcticus</name>
    <dbReference type="NCBI Taxonomy" id="1581411"/>
    <lineage>
        <taxon>Bacteria</taxon>
        <taxon>Pseudomonadati</taxon>
        <taxon>Verrucomicrobiota</taxon>
        <taxon>Verrucomicrobiia</taxon>
        <taxon>Verrucomicrobiales</taxon>
        <taxon>Verrucomicrobiaceae</taxon>
        <taxon>Luteolibacter</taxon>
    </lineage>
</organism>
<name>A0ABT3GMQ3_9BACT</name>
<gene>
    <name evidence="2" type="ORF">OKA05_19685</name>
</gene>
<reference evidence="2 3" key="1">
    <citation type="submission" date="2022-10" db="EMBL/GenBank/DDBJ databases">
        <title>Luteolibacter arcticus strain CCTCC AB 2014275, whole genome shotgun sequencing project.</title>
        <authorList>
            <person name="Zhao G."/>
            <person name="Shen L."/>
        </authorList>
    </citation>
    <scope>NUCLEOTIDE SEQUENCE [LARGE SCALE GENOMIC DNA]</scope>
    <source>
        <strain evidence="2 3">CCTCC AB 2014275</strain>
    </source>
</reference>
<proteinExistence type="predicted"/>
<protein>
    <submittedName>
        <fullName evidence="2">Sugar nucleotide-binding protein</fullName>
    </submittedName>
</protein>
<evidence type="ECO:0000259" key="1">
    <source>
        <dbReference type="Pfam" id="PF01370"/>
    </source>
</evidence>
<comment type="caution">
    <text evidence="2">The sequence shown here is derived from an EMBL/GenBank/DDBJ whole genome shotgun (WGS) entry which is preliminary data.</text>
</comment>
<dbReference type="PANTHER" id="PTHR48079">
    <property type="entry name" value="PROTEIN YEEZ"/>
    <property type="match status" value="1"/>
</dbReference>
<dbReference type="Proteomes" id="UP001320876">
    <property type="component" value="Unassembled WGS sequence"/>
</dbReference>
<dbReference type="InterPro" id="IPR051783">
    <property type="entry name" value="NAD(P)-dependent_oxidoreduct"/>
</dbReference>
<dbReference type="InterPro" id="IPR001509">
    <property type="entry name" value="Epimerase_deHydtase"/>
</dbReference>
<dbReference type="Pfam" id="PF01370">
    <property type="entry name" value="Epimerase"/>
    <property type="match status" value="1"/>
</dbReference>
<sequence>MRTLLVCGHGYLGQAISRDFRSAGWQVAALSLSGGADSLACDLSSPDAVAGLKLSPDFIVHCASSGRGGEALYRAVYLEGCRNLTNRFPGIPLLFTSSTSVYAQTDGSEVTEESPAEPDRETGKILRETEDLVLSTGGIVTRLAGIYGPGRSMILKKFLNGEAVIEEDGRRYLNQIHRDDAAAAILCLASQLSTINHQLFNLSDSHPLTQRECYESLSSIFSLPLPPTGPRDPNRKRGWTHKQVSNAKLRAIGWEPRFPSFLDAVGSVAPTL</sequence>
<keyword evidence="3" id="KW-1185">Reference proteome</keyword>
<evidence type="ECO:0000313" key="3">
    <source>
        <dbReference type="Proteomes" id="UP001320876"/>
    </source>
</evidence>
<feature type="domain" description="NAD-dependent epimerase/dehydratase" evidence="1">
    <location>
        <begin position="5"/>
        <end position="200"/>
    </location>
</feature>
<dbReference type="SUPFAM" id="SSF51735">
    <property type="entry name" value="NAD(P)-binding Rossmann-fold domains"/>
    <property type="match status" value="1"/>
</dbReference>
<dbReference type="RefSeq" id="WP_264488904.1">
    <property type="nucleotide sequence ID" value="NZ_JAPDDT010000010.1"/>
</dbReference>
<dbReference type="InterPro" id="IPR036291">
    <property type="entry name" value="NAD(P)-bd_dom_sf"/>
</dbReference>
<dbReference type="Gene3D" id="3.40.50.720">
    <property type="entry name" value="NAD(P)-binding Rossmann-like Domain"/>
    <property type="match status" value="1"/>
</dbReference>
<accession>A0ABT3GMQ3</accession>
<dbReference type="EMBL" id="JAPDDT010000010">
    <property type="protein sequence ID" value="MCW1924795.1"/>
    <property type="molecule type" value="Genomic_DNA"/>
</dbReference>
<dbReference type="PANTHER" id="PTHR48079:SF6">
    <property type="entry name" value="NAD(P)-BINDING DOMAIN-CONTAINING PROTEIN-RELATED"/>
    <property type="match status" value="1"/>
</dbReference>